<gene>
    <name evidence="4" type="ORF">KALB_4644</name>
</gene>
<reference evidence="4 5" key="1">
    <citation type="journal article" date="2014" name="BMC Genomics">
        <title>Complete genome sequence of producer of the glycopeptide antibiotic Aculeximycin Kutzneria albida DSM 43870T, a representative of minor genus of Pseudonocardiaceae.</title>
        <authorList>
            <person name="Rebets Y."/>
            <person name="Tokovenko B."/>
            <person name="Lushchyk I."/>
            <person name="Ruckert C."/>
            <person name="Zaburannyi N."/>
            <person name="Bechthold A."/>
            <person name="Kalinowski J."/>
            <person name="Luzhetskyy A."/>
        </authorList>
    </citation>
    <scope>NUCLEOTIDE SEQUENCE [LARGE SCALE GENOMIC DNA]</scope>
    <source>
        <strain evidence="4">DSM 43870</strain>
    </source>
</reference>
<dbReference type="SUPFAM" id="SSF51735">
    <property type="entry name" value="NAD(P)-binding Rossmann-fold domains"/>
    <property type="match status" value="1"/>
</dbReference>
<dbReference type="GO" id="GO:0070402">
    <property type="term" value="F:NADPH binding"/>
    <property type="evidence" value="ECO:0007669"/>
    <property type="project" value="TreeGrafter"/>
</dbReference>
<dbReference type="InterPro" id="IPR036291">
    <property type="entry name" value="NAD(P)-bd_dom_sf"/>
</dbReference>
<sequence length="313" mass="32308">MRAIMATRFGDPSVLELVDLPTPEPAAGEFRVNVAVAGVGWLDTALRTGHGPAVFPVRPPYVPGGGVAGTVDAVGPGVDVGWLGARVVTRAAGGGYADTAIARPEQSYLVPPGLDLRDAVALLDDGSTALALLERTPVHRGDRVLIAPGVGGLGNLLVQLVLAEGATAIAGVRGPEKAAIAKELGAEVLDYSVPDWASAVPALDVVFEGIGGTVGAAAAGLLREGGRFSGYGMTSGAETALDESDRRRLTVVDMAQLPEFWPETPRRVRRVLDLAAAGRLRPVIGRTYPLAQAAAAHADIEARRFLGKSLLLV</sequence>
<dbReference type="InterPro" id="IPR011032">
    <property type="entry name" value="GroES-like_sf"/>
</dbReference>
<dbReference type="PANTHER" id="PTHR48106">
    <property type="entry name" value="QUINONE OXIDOREDUCTASE PIG3-RELATED"/>
    <property type="match status" value="1"/>
</dbReference>
<dbReference type="PATRIC" id="fig|1449976.3.peg.4677"/>
<dbReference type="EMBL" id="CP007155">
    <property type="protein sequence ID" value="AHH98006.1"/>
    <property type="molecule type" value="Genomic_DNA"/>
</dbReference>
<keyword evidence="2" id="KW-0560">Oxidoreductase</keyword>
<evidence type="ECO:0000256" key="2">
    <source>
        <dbReference type="ARBA" id="ARBA00023002"/>
    </source>
</evidence>
<dbReference type="HOGENOM" id="CLU_026673_3_1_11"/>
<protein>
    <recommendedName>
        <fullName evidence="3">Enoyl reductase (ER) domain-containing protein</fullName>
    </recommendedName>
</protein>
<name>W5WBS7_9PSEU</name>
<dbReference type="PANTHER" id="PTHR48106:SF18">
    <property type="entry name" value="QUINONE OXIDOREDUCTASE PIG3"/>
    <property type="match status" value="1"/>
</dbReference>
<dbReference type="GO" id="GO:0016651">
    <property type="term" value="F:oxidoreductase activity, acting on NAD(P)H"/>
    <property type="evidence" value="ECO:0007669"/>
    <property type="project" value="TreeGrafter"/>
</dbReference>
<feature type="domain" description="Enoyl reductase (ER)" evidence="3">
    <location>
        <begin position="10"/>
        <end position="311"/>
    </location>
</feature>
<proteinExistence type="predicted"/>
<dbReference type="STRING" id="1449976.KALB_4644"/>
<keyword evidence="5" id="KW-1185">Reference proteome</keyword>
<dbReference type="SUPFAM" id="SSF50129">
    <property type="entry name" value="GroES-like"/>
    <property type="match status" value="1"/>
</dbReference>
<evidence type="ECO:0000313" key="4">
    <source>
        <dbReference type="EMBL" id="AHH98006.1"/>
    </source>
</evidence>
<evidence type="ECO:0000259" key="3">
    <source>
        <dbReference type="SMART" id="SM00829"/>
    </source>
</evidence>
<dbReference type="InterPro" id="IPR020843">
    <property type="entry name" value="ER"/>
</dbReference>
<dbReference type="eggNOG" id="COG0604">
    <property type="taxonomic scope" value="Bacteria"/>
</dbReference>
<dbReference type="SMART" id="SM00829">
    <property type="entry name" value="PKS_ER"/>
    <property type="match status" value="1"/>
</dbReference>
<organism evidence="4 5">
    <name type="scientific">Kutzneria albida DSM 43870</name>
    <dbReference type="NCBI Taxonomy" id="1449976"/>
    <lineage>
        <taxon>Bacteria</taxon>
        <taxon>Bacillati</taxon>
        <taxon>Actinomycetota</taxon>
        <taxon>Actinomycetes</taxon>
        <taxon>Pseudonocardiales</taxon>
        <taxon>Pseudonocardiaceae</taxon>
        <taxon>Kutzneria</taxon>
    </lineage>
</organism>
<dbReference type="Pfam" id="PF13602">
    <property type="entry name" value="ADH_zinc_N_2"/>
    <property type="match status" value="1"/>
</dbReference>
<dbReference type="Gene3D" id="3.90.180.10">
    <property type="entry name" value="Medium-chain alcohol dehydrogenases, catalytic domain"/>
    <property type="match status" value="1"/>
</dbReference>
<dbReference type="OrthoDB" id="5195079at2"/>
<dbReference type="Pfam" id="PF08240">
    <property type="entry name" value="ADH_N"/>
    <property type="match status" value="1"/>
</dbReference>
<dbReference type="Proteomes" id="UP000019225">
    <property type="component" value="Chromosome"/>
</dbReference>
<dbReference type="Gene3D" id="3.40.50.720">
    <property type="entry name" value="NAD(P)-binding Rossmann-like Domain"/>
    <property type="match status" value="1"/>
</dbReference>
<dbReference type="AlphaFoldDB" id="W5WBS7"/>
<accession>W5WBS7</accession>
<keyword evidence="1" id="KW-0521">NADP</keyword>
<dbReference type="InterPro" id="IPR013154">
    <property type="entry name" value="ADH-like_N"/>
</dbReference>
<evidence type="ECO:0000256" key="1">
    <source>
        <dbReference type="ARBA" id="ARBA00022857"/>
    </source>
</evidence>
<evidence type="ECO:0000313" key="5">
    <source>
        <dbReference type="Proteomes" id="UP000019225"/>
    </source>
</evidence>
<dbReference type="KEGG" id="kal:KALB_4644"/>